<dbReference type="InterPro" id="IPR027640">
    <property type="entry name" value="Kinesin-like_fam"/>
</dbReference>
<dbReference type="EMBL" id="CAJVPY010000126">
    <property type="protein sequence ID" value="CAG8451783.1"/>
    <property type="molecule type" value="Genomic_DNA"/>
</dbReference>
<evidence type="ECO:0000256" key="1">
    <source>
        <dbReference type="ARBA" id="ARBA00004496"/>
    </source>
</evidence>
<dbReference type="PRINTS" id="PR00380">
    <property type="entry name" value="KINESINHEAVY"/>
</dbReference>
<keyword evidence="2" id="KW-0963">Cytoplasm</keyword>
<dbReference type="CDD" id="cd01372">
    <property type="entry name" value="KISc_KIF4"/>
    <property type="match status" value="1"/>
</dbReference>
<dbReference type="Gene3D" id="1.10.287.1490">
    <property type="match status" value="1"/>
</dbReference>
<protein>
    <submittedName>
        <fullName evidence="10">26599_t:CDS:1</fullName>
    </submittedName>
</protein>
<dbReference type="Gene3D" id="3.40.850.10">
    <property type="entry name" value="Kinesin motor domain"/>
    <property type="match status" value="1"/>
</dbReference>
<dbReference type="GO" id="GO:0008017">
    <property type="term" value="F:microtubule binding"/>
    <property type="evidence" value="ECO:0007669"/>
    <property type="project" value="InterPro"/>
</dbReference>
<feature type="coiled-coil region" evidence="7">
    <location>
        <begin position="460"/>
        <end position="494"/>
    </location>
</feature>
<organism evidence="10 11">
    <name type="scientific">Dentiscutata erythropus</name>
    <dbReference type="NCBI Taxonomy" id="1348616"/>
    <lineage>
        <taxon>Eukaryota</taxon>
        <taxon>Fungi</taxon>
        <taxon>Fungi incertae sedis</taxon>
        <taxon>Mucoromycota</taxon>
        <taxon>Glomeromycotina</taxon>
        <taxon>Glomeromycetes</taxon>
        <taxon>Diversisporales</taxon>
        <taxon>Gigasporaceae</taxon>
        <taxon>Dentiscutata</taxon>
    </lineage>
</organism>
<dbReference type="GO" id="GO:0007052">
    <property type="term" value="P:mitotic spindle organization"/>
    <property type="evidence" value="ECO:0007669"/>
    <property type="project" value="TreeGrafter"/>
</dbReference>
<dbReference type="InterPro" id="IPR036961">
    <property type="entry name" value="Kinesin_motor_dom_sf"/>
</dbReference>
<reference evidence="10" key="1">
    <citation type="submission" date="2021-06" db="EMBL/GenBank/DDBJ databases">
        <authorList>
            <person name="Kallberg Y."/>
            <person name="Tangrot J."/>
            <person name="Rosling A."/>
        </authorList>
    </citation>
    <scope>NUCLEOTIDE SEQUENCE</scope>
    <source>
        <strain evidence="10">MA453B</strain>
    </source>
</reference>
<feature type="region of interest" description="Disordered" evidence="8">
    <location>
        <begin position="870"/>
        <end position="897"/>
    </location>
</feature>
<feature type="coiled-coil region" evidence="7">
    <location>
        <begin position="2427"/>
        <end position="2535"/>
    </location>
</feature>
<evidence type="ECO:0000256" key="8">
    <source>
        <dbReference type="SAM" id="MobiDB-lite"/>
    </source>
</evidence>
<feature type="region of interest" description="Disordered" evidence="8">
    <location>
        <begin position="429"/>
        <end position="454"/>
    </location>
</feature>
<dbReference type="GO" id="GO:0005737">
    <property type="term" value="C:cytoplasm"/>
    <property type="evidence" value="ECO:0007669"/>
    <property type="project" value="UniProtKB-SubCell"/>
</dbReference>
<feature type="coiled-coil region" evidence="7">
    <location>
        <begin position="2258"/>
        <end position="2310"/>
    </location>
</feature>
<evidence type="ECO:0000256" key="7">
    <source>
        <dbReference type="SAM" id="Coils"/>
    </source>
</evidence>
<dbReference type="PROSITE" id="PS50067">
    <property type="entry name" value="KINESIN_MOTOR_2"/>
    <property type="match status" value="1"/>
</dbReference>
<feature type="coiled-coil region" evidence="7">
    <location>
        <begin position="1854"/>
        <end position="1932"/>
    </location>
</feature>
<dbReference type="PROSITE" id="PS00411">
    <property type="entry name" value="KINESIN_MOTOR_1"/>
    <property type="match status" value="1"/>
</dbReference>
<dbReference type="OrthoDB" id="3176171at2759"/>
<evidence type="ECO:0000256" key="2">
    <source>
        <dbReference type="ARBA" id="ARBA00022490"/>
    </source>
</evidence>
<dbReference type="SUPFAM" id="SSF52540">
    <property type="entry name" value="P-loop containing nucleoside triphosphate hydrolases"/>
    <property type="match status" value="1"/>
</dbReference>
<dbReference type="SUPFAM" id="SSF46966">
    <property type="entry name" value="Spectrin repeat"/>
    <property type="match status" value="1"/>
</dbReference>
<dbReference type="InterPro" id="IPR019821">
    <property type="entry name" value="Kinesin_motor_CS"/>
</dbReference>
<dbReference type="GO" id="GO:0003777">
    <property type="term" value="F:microtubule motor activity"/>
    <property type="evidence" value="ECO:0007669"/>
    <property type="project" value="InterPro"/>
</dbReference>
<comment type="caution">
    <text evidence="10">The sequence shown here is derived from an EMBL/GenBank/DDBJ whole genome shotgun (WGS) entry which is preliminary data.</text>
</comment>
<feature type="coiled-coil region" evidence="7">
    <location>
        <begin position="1193"/>
        <end position="1301"/>
    </location>
</feature>
<dbReference type="GO" id="GO:0007018">
    <property type="term" value="P:microtubule-based movement"/>
    <property type="evidence" value="ECO:0007669"/>
    <property type="project" value="InterPro"/>
</dbReference>
<dbReference type="PANTHER" id="PTHR47969">
    <property type="entry name" value="CHROMOSOME-ASSOCIATED KINESIN KIF4A-RELATED"/>
    <property type="match status" value="1"/>
</dbReference>
<proteinExistence type="inferred from homology"/>
<evidence type="ECO:0000256" key="4">
    <source>
        <dbReference type="ARBA" id="ARBA00022840"/>
    </source>
</evidence>
<feature type="coiled-coil region" evidence="7">
    <location>
        <begin position="1965"/>
        <end position="2230"/>
    </location>
</feature>
<dbReference type="SMART" id="SM00129">
    <property type="entry name" value="KISc"/>
    <property type="match status" value="1"/>
</dbReference>
<feature type="coiled-coil region" evidence="7">
    <location>
        <begin position="983"/>
        <end position="1161"/>
    </location>
</feature>
<keyword evidence="3 6" id="KW-0547">Nucleotide-binding</keyword>
<dbReference type="InterPro" id="IPR001752">
    <property type="entry name" value="Kinesin_motor_dom"/>
</dbReference>
<evidence type="ECO:0000256" key="3">
    <source>
        <dbReference type="ARBA" id="ARBA00022741"/>
    </source>
</evidence>
<sequence length="2542" mass="290244">MTNNGKGSERTSVQVALRIKPLTNDDANCLPTRFQRQVITTNPAIPNSIIVQGEKKQVFSYDYVFGPESSQEEVYTSAIVKLAENFLEGYNVTILAYGQTSSGKTHTMGTADNSSISSNSKGIIPRAMETLFTSMNSLQCKNQKFSIKVSFIEIYNEDLIDLLGEGDMESRSQVTIREDSKGNILWNGLQEISVNGVDDVMGHLARGSMNRQVGATEMNSKSSRSHAIFSVIMAQQKYVGSSMQTTSTPPRPATPSRLYDSSKLARSSSNLNLRMSRRFDEGDWITVTSKFHFVDLAGSERLKRTSAVGERAKEGISINGGLLALGNVISALGDPNKAKHVTHVPYRDSKLTRLLQDSLGGNAKTLMIACVSSSESNLNETINTLKYANRARNIKNSISINQEESGWNDLEHLQSLVLKLRSEIKALKASSAASSTNGTNSGRSSSSNITDVDGKSNSELEMLEEQLIHLQRSYSELSQKYAKTSAELAMHQDNSDENFDNNNTSFERNNNIIKRASDSFQDAVEPVIEEYEKLISSLESQLALTRAALNHTETMIQDQDTRLEQAEQINDQYKNLINDLRNNIASLSERESTNENYIKDLESKLLNHSEEHNNDQMIINELKNKISQLKSTSVNSEGYIQDLEARLEESEKQLIEINQTVERLENKLKEKENTYSELMERFDKAESDPDKTLLLNELNDRDRRIALLEQKAEELSSELFKFKNIKFQEVESNNQGIIIGFSSASDEEKLLLSSIAPGALSLKDEQDRLIVASLEIKLSELQQTHEKTVIEFTKIKAKYQACLDEIHELQTQLTEARLIDAEMMDDFKSISSTPLTPMSPSSVMGPMGSPVTARQSLPPSMHFNELDKDHFNPFTTSEKNVPRKTRSYSMGGGEKNDRIQNDRLHLATVQRLQMELRQLESLHNDKTTGLDSVRQEFARLEMSHRANLEIVEELRNDIKRRDALAQVEVMSMVKSDRPHSTTELDELEVVNRLREEVKNLRNEQRKALDLVAEREKDYHINDYEIIKIELNIQELRDTLQVTLEKKNDINGIEFDKSIETLQNNIKDLEEQLFKAKELRLQFENEKSQSGECVRSLQISKEVAAEMIALRKQVDKLQIEIEAKNHAIAALLLPNSENHIRIKELEEQLDEAKQVHRHALEEKSNKLFKISESVVDRKNHNLTVSIKSSDETSSDKLEQNVDENMELLEEKIRDLEAQLINAKEARHVPILDTLNIVDPTQKSIEVLEEKLVTLQEELASKSDTIQNLQSEKSLVVALRTQLETLKLDIKRKYELIEILKRDFVDKGILQQKLREKEYEAVTLKLQLSEVKSRQEETQNRMKDLQLQLKKVENIGADQLLHSEIENVRKELQIVKDSEASALEKIRILDAKETKFHEELQRLRNIEIAQRERIILLESQLSSKNVSIDDDIIRLRTELIIARESEASYKRTILDLESKLEKSELEFSTLRAKIDIIKSRTVDQQDQIQSHEFQLSKMLSSVGSNVDSQQIKILNKEVENLRSQDMIQRKKIDTLESRLKLIKQDSKTDDIKKEILELKDIESNLKNTIEELESKLEISQKECEDLRVLKNEIKFLKEFESEQKSTIEQLQSQLNDTIKSKDVLILELENLKKEYDTKNGQVISLEKELKILKEELLQTNDKNVAYSKEIIELKTLLTDALQKRDNEQKKIKELEVELQEIKNVDITGNNNIKSLKEELVSAKIEMDVQNDLIADLKTKLLEVEKERDKQVEYVKEQTKIFESIEIEHKNEISELQSSITNLQTELIKAKNSSQNDQTTISNLGSELATISSLLSDTKSSEEERAQFAVQLEVKLKQVDCDLKAKDQMLSIKDEHITQLESQIQESKVDLETAKLQVTTESENVKKLQSSLAELEAKLQSTPSLEEMAATKAFAEKQAQLVKELESKLANVKGQSSINVAASIGSIAMMTAELDEKRHIESTQTDLIQELKVALKGKQDTLDKLQGTMQEINYELEQVKSSDVQKQELIKGLESKLQAAESNHSVESSRLQEANAEIEILKEQCKRLQNAFDEAKIEVMYNFNNGVNNLTIENLTTQLKQAHSEIETHSNRVQELEKIIQQLESDKKVQHTDNKNITQQIGNLQKDFDNLSAEYAKTVSELEKVDSSNLAIEKLMIENDNLRQINDRLNAKVSTTEEKVNSLNECLKTLRNELEHLHSVSNQISMESLEEKIAELEAEKEGLEQANKVFFEERKKLDQRIDSLLKQLQTSDRGNKEVAQLVELNTKLISLEKEHDDLKQKTASEALEMEKEIKNLIKINEQLEKEVTQKSSSSKSSEIFFEPECVLPQSHLSADSSIKDKLKHQESTISQQNNLIKVFQEKITDLERKLQEETLCRRPSICVSDYESVDRHRFPSTPPFGSTSRLRTSVSEGIPSTDLGIEVQKLHKRIAKIEGENVRNRQQIESLESSVSEKDINLRVAKQQLQILQKEKSELLNQIKELHSQLDETTVQFENTRTSVYQEKKVIEAVLEEERKAKESAEKARRHLESRMEELMARKSKFMCF</sequence>
<feature type="binding site" evidence="6">
    <location>
        <begin position="98"/>
        <end position="105"/>
    </location>
    <ligand>
        <name>ATP</name>
        <dbReference type="ChEBI" id="CHEBI:30616"/>
    </ligand>
</feature>
<feature type="coiled-coil region" evidence="7">
    <location>
        <begin position="1612"/>
        <end position="1790"/>
    </location>
</feature>
<dbReference type="GO" id="GO:0005875">
    <property type="term" value="C:microtubule associated complex"/>
    <property type="evidence" value="ECO:0007669"/>
    <property type="project" value="TreeGrafter"/>
</dbReference>
<feature type="coiled-coil region" evidence="7">
    <location>
        <begin position="640"/>
        <end position="725"/>
    </location>
</feature>
<feature type="coiled-coil region" evidence="7">
    <location>
        <begin position="1326"/>
        <end position="1353"/>
    </location>
</feature>
<evidence type="ECO:0000313" key="10">
    <source>
        <dbReference type="EMBL" id="CAG8451783.1"/>
    </source>
</evidence>
<feature type="domain" description="Kinesin motor" evidence="9">
    <location>
        <begin position="12"/>
        <end position="394"/>
    </location>
</feature>
<keyword evidence="5 7" id="KW-0175">Coiled coil</keyword>
<comment type="subcellular location">
    <subcellularLocation>
        <location evidence="1">Cytoplasm</location>
    </subcellularLocation>
</comment>
<dbReference type="Proteomes" id="UP000789405">
    <property type="component" value="Unassembled WGS sequence"/>
</dbReference>
<dbReference type="Pfam" id="PF00225">
    <property type="entry name" value="Kinesin"/>
    <property type="match status" value="1"/>
</dbReference>
<accession>A0A9N8VDG6</accession>
<feature type="coiled-coil region" evidence="7">
    <location>
        <begin position="528"/>
        <end position="590"/>
    </location>
</feature>
<name>A0A9N8VDG6_9GLOM</name>
<gene>
    <name evidence="10" type="ORF">DERYTH_LOCUS554</name>
</gene>
<evidence type="ECO:0000256" key="5">
    <source>
        <dbReference type="ARBA" id="ARBA00023054"/>
    </source>
</evidence>
<keyword evidence="6" id="KW-0505">Motor protein</keyword>
<feature type="coiled-coil region" evidence="7">
    <location>
        <begin position="1549"/>
        <end position="1587"/>
    </location>
</feature>
<evidence type="ECO:0000259" key="9">
    <source>
        <dbReference type="PROSITE" id="PS50067"/>
    </source>
</evidence>
<dbReference type="PANTHER" id="PTHR47969:SF15">
    <property type="entry name" value="CHROMOSOME-ASSOCIATED KINESIN KIF4A-RELATED"/>
    <property type="match status" value="1"/>
</dbReference>
<dbReference type="GO" id="GO:0051231">
    <property type="term" value="P:spindle elongation"/>
    <property type="evidence" value="ECO:0007669"/>
    <property type="project" value="TreeGrafter"/>
</dbReference>
<evidence type="ECO:0000313" key="11">
    <source>
        <dbReference type="Proteomes" id="UP000789405"/>
    </source>
</evidence>
<feature type="coiled-coil region" evidence="7">
    <location>
        <begin position="1444"/>
        <end position="1471"/>
    </location>
</feature>
<feature type="compositionally biased region" description="Low complexity" evidence="8">
    <location>
        <begin position="429"/>
        <end position="448"/>
    </location>
</feature>
<evidence type="ECO:0000256" key="6">
    <source>
        <dbReference type="PROSITE-ProRule" id="PRU00283"/>
    </source>
</evidence>
<dbReference type="GO" id="GO:0005524">
    <property type="term" value="F:ATP binding"/>
    <property type="evidence" value="ECO:0007669"/>
    <property type="project" value="UniProtKB-UniRule"/>
</dbReference>
<keyword evidence="4 6" id="KW-0067">ATP-binding</keyword>
<keyword evidence="11" id="KW-1185">Reference proteome</keyword>
<dbReference type="InterPro" id="IPR027417">
    <property type="entry name" value="P-loop_NTPase"/>
</dbReference>
<feature type="region of interest" description="Disordered" evidence="8">
    <location>
        <begin position="240"/>
        <end position="259"/>
    </location>
</feature>
<comment type="similarity">
    <text evidence="6">Belongs to the TRAFAC class myosin-kinesin ATPase superfamily. Kinesin family.</text>
</comment>